<evidence type="ECO:0000313" key="3">
    <source>
        <dbReference type="Proteomes" id="UP000054107"/>
    </source>
</evidence>
<name>A0A0B7NJ67_9FUNG</name>
<proteinExistence type="predicted"/>
<organism evidence="2 3">
    <name type="scientific">Parasitella parasitica</name>
    <dbReference type="NCBI Taxonomy" id="35722"/>
    <lineage>
        <taxon>Eukaryota</taxon>
        <taxon>Fungi</taxon>
        <taxon>Fungi incertae sedis</taxon>
        <taxon>Mucoromycota</taxon>
        <taxon>Mucoromycotina</taxon>
        <taxon>Mucoromycetes</taxon>
        <taxon>Mucorales</taxon>
        <taxon>Mucorineae</taxon>
        <taxon>Mucoraceae</taxon>
        <taxon>Parasitella</taxon>
    </lineage>
</organism>
<protein>
    <submittedName>
        <fullName evidence="2">Uncharacterized protein</fullName>
    </submittedName>
</protein>
<gene>
    <name evidence="2" type="primary">PARPA_09169.1 scaffold 35568</name>
</gene>
<dbReference type="Proteomes" id="UP000054107">
    <property type="component" value="Unassembled WGS sequence"/>
</dbReference>
<evidence type="ECO:0000313" key="2">
    <source>
        <dbReference type="EMBL" id="CEP14978.1"/>
    </source>
</evidence>
<sequence length="262" mass="29779">MANITRDEATTVIKMLLQHGKIQDSQLWLELRQQAKCTVMNKMHQAVWSSTTATDQEGRYREVEVVKTNKHNLINAVLGIQQEPSFSRQQIFELNHPSSPPETHHNANAKRYRKLELCRETYHDRLASEERKFSASQRPVMMSGDRGHGYNSTIKGQQKWGGLRKQKSHPITSQNGKIKKNNGSFICLHPGCPSQFTVRSRDKVSALAIGLAGAAHLLLGTTFTCFDPGNTFENQRLFFNSARCFLNRKRSLGLPIVEQLFM</sequence>
<dbReference type="AlphaFoldDB" id="A0A0B7NJ67"/>
<keyword evidence="3" id="KW-1185">Reference proteome</keyword>
<reference evidence="2 3" key="1">
    <citation type="submission" date="2014-09" db="EMBL/GenBank/DDBJ databases">
        <authorList>
            <person name="Ellenberger Sabrina"/>
        </authorList>
    </citation>
    <scope>NUCLEOTIDE SEQUENCE [LARGE SCALE GENOMIC DNA]</scope>
    <source>
        <strain evidence="2 3">CBS 412.66</strain>
    </source>
</reference>
<accession>A0A0B7NJ67</accession>
<feature type="region of interest" description="Disordered" evidence="1">
    <location>
        <begin position="129"/>
        <end position="152"/>
    </location>
</feature>
<dbReference type="EMBL" id="LN731785">
    <property type="protein sequence ID" value="CEP14978.1"/>
    <property type="molecule type" value="Genomic_DNA"/>
</dbReference>
<evidence type="ECO:0000256" key="1">
    <source>
        <dbReference type="SAM" id="MobiDB-lite"/>
    </source>
</evidence>